<dbReference type="Proteomes" id="UP000015103">
    <property type="component" value="Unassembled WGS sequence"/>
</dbReference>
<protein>
    <recommendedName>
        <fullName evidence="4">Clip domain-containing protein</fullName>
    </recommendedName>
</protein>
<organism evidence="5 6">
    <name type="scientific">Rhodnius prolixus</name>
    <name type="common">Triatomid bug</name>
    <dbReference type="NCBI Taxonomy" id="13249"/>
    <lineage>
        <taxon>Eukaryota</taxon>
        <taxon>Metazoa</taxon>
        <taxon>Ecdysozoa</taxon>
        <taxon>Arthropoda</taxon>
        <taxon>Hexapoda</taxon>
        <taxon>Insecta</taxon>
        <taxon>Pterygota</taxon>
        <taxon>Neoptera</taxon>
        <taxon>Paraneoptera</taxon>
        <taxon>Hemiptera</taxon>
        <taxon>Heteroptera</taxon>
        <taxon>Panheteroptera</taxon>
        <taxon>Cimicomorpha</taxon>
        <taxon>Reduviidae</taxon>
        <taxon>Triatominae</taxon>
        <taxon>Rhodnius</taxon>
    </lineage>
</organism>
<dbReference type="EMBL" id="ACPB03020365">
    <property type="status" value="NOT_ANNOTATED_CDS"/>
    <property type="molecule type" value="Genomic_DNA"/>
</dbReference>
<evidence type="ECO:0000313" key="5">
    <source>
        <dbReference type="EnsemblMetazoa" id="RPRC012767-PA"/>
    </source>
</evidence>
<feature type="domain" description="Clip" evidence="4">
    <location>
        <begin position="40"/>
        <end position="80"/>
    </location>
</feature>
<feature type="compositionally biased region" description="Low complexity" evidence="3">
    <location>
        <begin position="421"/>
        <end position="431"/>
    </location>
</feature>
<dbReference type="HOGENOM" id="CLU_482625_0_0_1"/>
<dbReference type="InterPro" id="IPR022700">
    <property type="entry name" value="CLIP"/>
</dbReference>
<evidence type="ECO:0000256" key="3">
    <source>
        <dbReference type="SAM" id="MobiDB-lite"/>
    </source>
</evidence>
<dbReference type="AlphaFoldDB" id="T1I8Z5"/>
<keyword evidence="2" id="KW-1015">Disulfide bond</keyword>
<dbReference type="STRING" id="13249.T1I8Z5"/>
<dbReference type="Pfam" id="PF12032">
    <property type="entry name" value="CLIP"/>
    <property type="match status" value="1"/>
</dbReference>
<evidence type="ECO:0000259" key="4">
    <source>
        <dbReference type="Pfam" id="PF12032"/>
    </source>
</evidence>
<feature type="compositionally biased region" description="Basic and acidic residues" evidence="3">
    <location>
        <begin position="455"/>
        <end position="473"/>
    </location>
</feature>
<sequence>MWLMKKNVMGEVLTEKEEGRNPRMLEPMSKKELLCSSGSSCVPLEECTIIKQLMKNSCLQTVKLRGITCGYKGVEPLVCCPDICPSQNLGISHDIENHANCGQPKLNNWWSSNYKGVGAHPWVARVGFKKLLDMTSEQNSSYDYKKIRSGQNNPHQLNPGFPNRKPTEGEIDQFIELLKNSQSADDQNDDKLDNAKEIHNQYGDSDLESQITLCHSESDGRLRSPSYKSNSQVTLNDDGILIKTIHVQSPERFEQEYKDDIKDHISPQESKDYLRKTTFWNKKSALRVTISRDQEKNQNYNSGFDADNRLISEEIMYSKKLMERQSYSRDFRRSPHIKENFADEFCDSSSYIKCPNKPHPTGSDIRTSPTPPMYAQRSSYSGEALSPDGSPYFYDKNKLSSGRDESPDRINFPYGRDKLSRQPQMSRSPSPYRKRRNPGDNDFYNTPGVPVMSDYDIRIHSPEMKGRRTEDIQEKRKYPFTIPSPPPPPILSVSKKKKAKAKSDQELSKINKPSTNPLSMLLADRNVSISTLLEAAIGSTGKLYLHKYILNKIKTTIILKIYSFN</sequence>
<dbReference type="EMBL" id="ACPB03020366">
    <property type="status" value="NOT_ANNOTATED_CDS"/>
    <property type="molecule type" value="Genomic_DNA"/>
</dbReference>
<keyword evidence="1" id="KW-0732">Signal</keyword>
<dbReference type="EnsemblMetazoa" id="RPRC012767-RA">
    <property type="protein sequence ID" value="RPRC012767-PA"/>
    <property type="gene ID" value="RPRC012767"/>
</dbReference>
<evidence type="ECO:0000256" key="2">
    <source>
        <dbReference type="ARBA" id="ARBA00023157"/>
    </source>
</evidence>
<proteinExistence type="predicted"/>
<feature type="compositionally biased region" description="Basic and acidic residues" evidence="3">
    <location>
        <begin position="395"/>
        <end position="408"/>
    </location>
</feature>
<dbReference type="InParanoid" id="T1I8Z5"/>
<accession>T1I8Z5</accession>
<evidence type="ECO:0000256" key="1">
    <source>
        <dbReference type="ARBA" id="ARBA00022729"/>
    </source>
</evidence>
<name>T1I8Z5_RHOPR</name>
<dbReference type="VEuPathDB" id="VectorBase:RPRC012767"/>
<feature type="region of interest" description="Disordered" evidence="3">
    <location>
        <begin position="352"/>
        <end position="473"/>
    </location>
</feature>
<reference evidence="5" key="1">
    <citation type="submission" date="2015-05" db="UniProtKB">
        <authorList>
            <consortium name="EnsemblMetazoa"/>
        </authorList>
    </citation>
    <scope>IDENTIFICATION</scope>
</reference>
<evidence type="ECO:0000313" key="6">
    <source>
        <dbReference type="Proteomes" id="UP000015103"/>
    </source>
</evidence>
<keyword evidence="6" id="KW-1185">Reference proteome</keyword>